<feature type="non-terminal residue" evidence="1">
    <location>
        <position position="72"/>
    </location>
</feature>
<evidence type="ECO:0000313" key="2">
    <source>
        <dbReference type="Proteomes" id="UP001432322"/>
    </source>
</evidence>
<protein>
    <submittedName>
        <fullName evidence="1">Uncharacterized protein</fullName>
    </submittedName>
</protein>
<dbReference type="Proteomes" id="UP001432322">
    <property type="component" value="Unassembled WGS sequence"/>
</dbReference>
<name>A0AAV5VNA2_9BILA</name>
<feature type="non-terminal residue" evidence="1">
    <location>
        <position position="1"/>
    </location>
</feature>
<gene>
    <name evidence="1" type="ORF">PFISCL1PPCAC_12301</name>
</gene>
<dbReference type="PANTHER" id="PTHR22744:SF14">
    <property type="entry name" value="BTB DOMAIN-CONTAINING PROTEIN-RELATED"/>
    <property type="match status" value="1"/>
</dbReference>
<proteinExistence type="predicted"/>
<accession>A0AAV5VNA2</accession>
<comment type="caution">
    <text evidence="1">The sequence shown here is derived from an EMBL/GenBank/DDBJ whole genome shotgun (WGS) entry which is preliminary data.</text>
</comment>
<reference evidence="1" key="1">
    <citation type="submission" date="2023-10" db="EMBL/GenBank/DDBJ databases">
        <title>Genome assembly of Pristionchus species.</title>
        <authorList>
            <person name="Yoshida K."/>
            <person name="Sommer R.J."/>
        </authorList>
    </citation>
    <scope>NUCLEOTIDE SEQUENCE</scope>
    <source>
        <strain evidence="1">RS5133</strain>
    </source>
</reference>
<dbReference type="AlphaFoldDB" id="A0AAV5VNA2"/>
<dbReference type="EMBL" id="BTSY01000003">
    <property type="protein sequence ID" value="GMT21004.1"/>
    <property type="molecule type" value="Genomic_DNA"/>
</dbReference>
<keyword evidence="2" id="KW-1185">Reference proteome</keyword>
<sequence length="72" mass="8436">LQDFKNLLKILFGLRDRSLTDDAVEMFLQLAERFDLKIVEDRVVNFLLGCDSISIHKKLLMSEQLRLETLKV</sequence>
<organism evidence="1 2">
    <name type="scientific">Pristionchus fissidentatus</name>
    <dbReference type="NCBI Taxonomy" id="1538716"/>
    <lineage>
        <taxon>Eukaryota</taxon>
        <taxon>Metazoa</taxon>
        <taxon>Ecdysozoa</taxon>
        <taxon>Nematoda</taxon>
        <taxon>Chromadorea</taxon>
        <taxon>Rhabditida</taxon>
        <taxon>Rhabditina</taxon>
        <taxon>Diplogasteromorpha</taxon>
        <taxon>Diplogasteroidea</taxon>
        <taxon>Neodiplogasteridae</taxon>
        <taxon>Pristionchus</taxon>
    </lineage>
</organism>
<evidence type="ECO:0000313" key="1">
    <source>
        <dbReference type="EMBL" id="GMT21004.1"/>
    </source>
</evidence>
<dbReference type="PANTHER" id="PTHR22744">
    <property type="entry name" value="HELIX LOOP HELIX PROTEIN 21-RELATED"/>
    <property type="match status" value="1"/>
</dbReference>